<dbReference type="GO" id="GO:0003677">
    <property type="term" value="F:DNA binding"/>
    <property type="evidence" value="ECO:0007669"/>
    <property type="project" value="InterPro"/>
</dbReference>
<dbReference type="Pfam" id="PF04397">
    <property type="entry name" value="LytTR"/>
    <property type="match status" value="1"/>
</dbReference>
<name>A0AAN5A0Q5_9RHOB</name>
<organism evidence="3 6">
    <name type="scientific">Allgaiera indica</name>
    <dbReference type="NCBI Taxonomy" id="765699"/>
    <lineage>
        <taxon>Bacteria</taxon>
        <taxon>Pseudomonadati</taxon>
        <taxon>Pseudomonadota</taxon>
        <taxon>Alphaproteobacteria</taxon>
        <taxon>Rhodobacterales</taxon>
        <taxon>Paracoccaceae</taxon>
        <taxon>Allgaiera</taxon>
    </lineage>
</organism>
<proteinExistence type="predicted"/>
<dbReference type="InterPro" id="IPR007492">
    <property type="entry name" value="LytTR_DNA-bd_dom"/>
</dbReference>
<keyword evidence="1" id="KW-0812">Transmembrane</keyword>
<evidence type="ECO:0000313" key="6">
    <source>
        <dbReference type="Proteomes" id="UP000634647"/>
    </source>
</evidence>
<feature type="transmembrane region" description="Helical" evidence="1">
    <location>
        <begin position="21"/>
        <end position="40"/>
    </location>
</feature>
<evidence type="ECO:0000259" key="2">
    <source>
        <dbReference type="PROSITE" id="PS50930"/>
    </source>
</evidence>
<evidence type="ECO:0000313" key="4">
    <source>
        <dbReference type="EMBL" id="SDX47004.1"/>
    </source>
</evidence>
<accession>A0AAN5A0Q5</accession>
<evidence type="ECO:0000256" key="1">
    <source>
        <dbReference type="SAM" id="Phobius"/>
    </source>
</evidence>
<protein>
    <submittedName>
        <fullName evidence="4">Transcriptional regulator, LytTR family</fullName>
    </submittedName>
</protein>
<keyword evidence="5" id="KW-1185">Reference proteome</keyword>
<feature type="transmembrane region" description="Helical" evidence="1">
    <location>
        <begin position="76"/>
        <end position="99"/>
    </location>
</feature>
<reference evidence="3" key="1">
    <citation type="journal article" date="2014" name="Int. J. Syst. Evol. Microbiol.">
        <title>Complete genome sequence of Corynebacterium casei LMG S-19264T (=DSM 44701T), isolated from a smear-ripened cheese.</title>
        <authorList>
            <consortium name="US DOE Joint Genome Institute (JGI-PGF)"/>
            <person name="Walter F."/>
            <person name="Albersmeier A."/>
            <person name="Kalinowski J."/>
            <person name="Ruckert C."/>
        </authorList>
    </citation>
    <scope>NUCLEOTIDE SEQUENCE</scope>
    <source>
        <strain evidence="3">CGMCC 1.10859</strain>
    </source>
</reference>
<dbReference type="Proteomes" id="UP000634647">
    <property type="component" value="Unassembled WGS sequence"/>
</dbReference>
<dbReference type="Proteomes" id="UP000199541">
    <property type="component" value="Unassembled WGS sequence"/>
</dbReference>
<dbReference type="RefSeq" id="WP_051645806.1">
    <property type="nucleotide sequence ID" value="NZ_BNAB01000018.1"/>
</dbReference>
<dbReference type="Gene3D" id="2.40.50.1020">
    <property type="entry name" value="LytTr DNA-binding domain"/>
    <property type="match status" value="1"/>
</dbReference>
<comment type="caution">
    <text evidence="3">The sequence shown here is derived from an EMBL/GenBank/DDBJ whole genome shotgun (WGS) entry which is preliminary data.</text>
</comment>
<keyword evidence="1" id="KW-1133">Transmembrane helix</keyword>
<feature type="transmembrane region" description="Helical" evidence="1">
    <location>
        <begin position="46"/>
        <end position="64"/>
    </location>
</feature>
<reference evidence="4 5" key="2">
    <citation type="submission" date="2016-10" db="EMBL/GenBank/DDBJ databases">
        <authorList>
            <person name="Varghese N."/>
            <person name="Submissions S."/>
        </authorList>
    </citation>
    <scope>NUCLEOTIDE SEQUENCE [LARGE SCALE GENOMIC DNA]</scope>
    <source>
        <strain evidence="4 5">DSM 24802</strain>
    </source>
</reference>
<gene>
    <name evidence="3" type="ORF">GCM10008024_32810</name>
    <name evidence="4" type="ORF">SAMN05444006_11719</name>
</gene>
<dbReference type="SMART" id="SM00850">
    <property type="entry name" value="LytTR"/>
    <property type="match status" value="1"/>
</dbReference>
<dbReference type="AlphaFoldDB" id="A0AAN5A0Q5"/>
<dbReference type="PROSITE" id="PS50930">
    <property type="entry name" value="HTH_LYTTR"/>
    <property type="match status" value="1"/>
</dbReference>
<dbReference type="EMBL" id="BNAB01000018">
    <property type="protein sequence ID" value="GHE04703.1"/>
    <property type="molecule type" value="Genomic_DNA"/>
</dbReference>
<keyword evidence="1" id="KW-0472">Membrane</keyword>
<sequence>MRLTLGELVRRILPPRLVASWFLITVVVTAIGPFATYQQFGTLGRLGYWALVLGVAILFCALAFRAAWRLCAAHPFWLRLLLASALFTAVFLPVQWFIMLTLRGPAVGLEHLVLVVATAPLAVGMMKYLWLDPNMPGPPETAPQPRILDRVTPEKRGTLLHVSVDDHYVELLTDRGKSQILMRFSDAMSELDGVEGMQVHRSHWVARGAVRDSRRRNGKLFLMLVDGSEVPVSRGFQKAVTERGYLHASHRAPNG</sequence>
<feature type="transmembrane region" description="Helical" evidence="1">
    <location>
        <begin position="111"/>
        <end position="130"/>
    </location>
</feature>
<evidence type="ECO:0000313" key="5">
    <source>
        <dbReference type="Proteomes" id="UP000199541"/>
    </source>
</evidence>
<dbReference type="EMBL" id="FNOB01000017">
    <property type="protein sequence ID" value="SDX47004.1"/>
    <property type="molecule type" value="Genomic_DNA"/>
</dbReference>
<evidence type="ECO:0000313" key="3">
    <source>
        <dbReference type="EMBL" id="GHE04703.1"/>
    </source>
</evidence>
<feature type="domain" description="HTH LytTR-type" evidence="2">
    <location>
        <begin position="162"/>
        <end position="246"/>
    </location>
</feature>
<reference evidence="3" key="3">
    <citation type="submission" date="2023-06" db="EMBL/GenBank/DDBJ databases">
        <authorList>
            <person name="Sun Q."/>
            <person name="Zhou Y."/>
        </authorList>
    </citation>
    <scope>NUCLEOTIDE SEQUENCE</scope>
    <source>
        <strain evidence="3">CGMCC 1.10859</strain>
    </source>
</reference>